<gene>
    <name evidence="7" type="ORF">P1A27_13805</name>
</gene>
<dbReference type="Proteomes" id="UP001174037">
    <property type="component" value="Unassembled WGS sequence"/>
</dbReference>
<evidence type="ECO:0000313" key="8">
    <source>
        <dbReference type="Proteomes" id="UP001174037"/>
    </source>
</evidence>
<organism evidence="7 8">
    <name type="scientific">Staphylococcus equorum</name>
    <dbReference type="NCBI Taxonomy" id="246432"/>
    <lineage>
        <taxon>Bacteria</taxon>
        <taxon>Bacillati</taxon>
        <taxon>Bacillota</taxon>
        <taxon>Bacilli</taxon>
        <taxon>Bacillales</taxon>
        <taxon>Staphylococcaceae</taxon>
        <taxon>Staphylococcus</taxon>
    </lineage>
</organism>
<sequence length="411" mass="47111">MITTQRSDVILKYSLILLAIFIQQSSVIAGVNISIGDFIAVVLFLYFMIFYTEEIKFNTMIKFVLILFAYRLIVTFYFIMYGSFISVELKEILASTIKFACVALYFLLAYTLFKIDKYKLVFIKAYIYSSTLIGMICIIGTQLKAGIIINLFFFDEIRSKGLMNDPNYFAMTLLVSLIITIKFIKNSIFKMVISVVLIGSIFTTGSKTALIILILLVIFYIVINIFSGKIFNIINILLLSIVSLIFIFIFTNYSYFNFNFLEKLPSIDRMVSVFKNGTQSINNGGSDRSIVWMNAISLIKYSLGFGIGLLDYVHVSKLINGVNLVAHNTYLQIILEWGLLFSAIFIGYLLYILSCLIVTNKNKRNLYLICIMLVLLMYFMTVSFNNSRYVAFIIGIFAFVIEKRKGEKWRS</sequence>
<dbReference type="InterPro" id="IPR007016">
    <property type="entry name" value="O-antigen_ligase-rel_domated"/>
</dbReference>
<name>A0AAW7AIN6_9STAP</name>
<protein>
    <submittedName>
        <fullName evidence="7">O-antigen ligase</fullName>
    </submittedName>
</protein>
<reference evidence="7" key="2">
    <citation type="submission" date="2023-03" db="EMBL/GenBank/DDBJ databases">
        <authorList>
            <person name="Vazquez L."/>
            <person name="Rodriguez J."/>
            <person name="Mayo B."/>
            <person name="Florez A.B."/>
        </authorList>
    </citation>
    <scope>NUCLEOTIDE SEQUENCE</scope>
    <source>
        <strain evidence="7">5A3I</strain>
    </source>
</reference>
<accession>A0AAW7AIN6</accession>
<dbReference type="EMBL" id="JARGCK010000019">
    <property type="protein sequence ID" value="MDK9867001.1"/>
    <property type="molecule type" value="Genomic_DNA"/>
</dbReference>
<feature type="transmembrane region" description="Helical" evidence="5">
    <location>
        <begin position="63"/>
        <end position="86"/>
    </location>
</feature>
<dbReference type="PANTHER" id="PTHR37422">
    <property type="entry name" value="TEICHURONIC ACID BIOSYNTHESIS PROTEIN TUAE"/>
    <property type="match status" value="1"/>
</dbReference>
<evidence type="ECO:0000256" key="4">
    <source>
        <dbReference type="ARBA" id="ARBA00023136"/>
    </source>
</evidence>
<evidence type="ECO:0000256" key="3">
    <source>
        <dbReference type="ARBA" id="ARBA00022989"/>
    </source>
</evidence>
<dbReference type="GO" id="GO:0016874">
    <property type="term" value="F:ligase activity"/>
    <property type="evidence" value="ECO:0007669"/>
    <property type="project" value="UniProtKB-KW"/>
</dbReference>
<feature type="transmembrane region" description="Helical" evidence="5">
    <location>
        <begin position="191"/>
        <end position="221"/>
    </location>
</feature>
<dbReference type="Pfam" id="PF04932">
    <property type="entry name" value="Wzy_C"/>
    <property type="match status" value="1"/>
</dbReference>
<feature type="transmembrane region" description="Helical" evidence="5">
    <location>
        <begin position="365"/>
        <end position="381"/>
    </location>
</feature>
<feature type="transmembrane region" description="Helical" evidence="5">
    <location>
        <begin position="125"/>
        <end position="154"/>
    </location>
</feature>
<feature type="transmembrane region" description="Helical" evidence="5">
    <location>
        <begin position="9"/>
        <end position="27"/>
    </location>
</feature>
<feature type="transmembrane region" description="Helical" evidence="5">
    <location>
        <begin position="387"/>
        <end position="402"/>
    </location>
</feature>
<keyword evidence="4 5" id="KW-0472">Membrane</keyword>
<proteinExistence type="predicted"/>
<dbReference type="InterPro" id="IPR051533">
    <property type="entry name" value="WaaL-like"/>
</dbReference>
<feature type="transmembrane region" description="Helical" evidence="5">
    <location>
        <begin position="330"/>
        <end position="353"/>
    </location>
</feature>
<dbReference type="RefSeq" id="WP_285324442.1">
    <property type="nucleotide sequence ID" value="NZ_JARGCK010000019.1"/>
</dbReference>
<comment type="subcellular location">
    <subcellularLocation>
        <location evidence="1">Membrane</location>
        <topology evidence="1">Multi-pass membrane protein</topology>
    </subcellularLocation>
</comment>
<feature type="transmembrane region" description="Helical" evidence="5">
    <location>
        <begin position="92"/>
        <end position="113"/>
    </location>
</feature>
<feature type="transmembrane region" description="Helical" evidence="5">
    <location>
        <begin position="290"/>
        <end position="310"/>
    </location>
</feature>
<feature type="transmembrane region" description="Helical" evidence="5">
    <location>
        <begin position="233"/>
        <end position="256"/>
    </location>
</feature>
<evidence type="ECO:0000256" key="1">
    <source>
        <dbReference type="ARBA" id="ARBA00004141"/>
    </source>
</evidence>
<evidence type="ECO:0000256" key="2">
    <source>
        <dbReference type="ARBA" id="ARBA00022692"/>
    </source>
</evidence>
<keyword evidence="3 5" id="KW-1133">Transmembrane helix</keyword>
<keyword evidence="7" id="KW-0436">Ligase</keyword>
<feature type="transmembrane region" description="Helical" evidence="5">
    <location>
        <begin position="166"/>
        <end position="184"/>
    </location>
</feature>
<dbReference type="AlphaFoldDB" id="A0AAW7AIN6"/>
<reference evidence="7" key="1">
    <citation type="journal article" date="2023" name="Int. J. Mol. Sci.">
        <title>Antibiotic Resistance/Susceptibility Profiles of Staphylococcus equorum Strains from Cheese, and Genome Analysis for Antibiotic Resistance Genes.</title>
        <authorList>
            <person name="Vazquez L."/>
            <person name="Srednik M.E."/>
            <person name="Rodriguez J."/>
            <person name="Florez A.B."/>
            <person name="Mayo B."/>
        </authorList>
    </citation>
    <scope>NUCLEOTIDE SEQUENCE</scope>
    <source>
        <strain evidence="7">5A3I</strain>
    </source>
</reference>
<feature type="domain" description="O-antigen ligase-related" evidence="6">
    <location>
        <begin position="193"/>
        <end position="345"/>
    </location>
</feature>
<feature type="transmembrane region" description="Helical" evidence="5">
    <location>
        <begin position="33"/>
        <end position="51"/>
    </location>
</feature>
<comment type="caution">
    <text evidence="7">The sequence shown here is derived from an EMBL/GenBank/DDBJ whole genome shotgun (WGS) entry which is preliminary data.</text>
</comment>
<evidence type="ECO:0000313" key="7">
    <source>
        <dbReference type="EMBL" id="MDK9867001.1"/>
    </source>
</evidence>
<evidence type="ECO:0000256" key="5">
    <source>
        <dbReference type="SAM" id="Phobius"/>
    </source>
</evidence>
<dbReference type="GO" id="GO:0016020">
    <property type="term" value="C:membrane"/>
    <property type="evidence" value="ECO:0007669"/>
    <property type="project" value="UniProtKB-SubCell"/>
</dbReference>
<keyword evidence="2 5" id="KW-0812">Transmembrane</keyword>
<dbReference type="PANTHER" id="PTHR37422:SF13">
    <property type="entry name" value="LIPOPOLYSACCHARIDE BIOSYNTHESIS PROTEIN PA4999-RELATED"/>
    <property type="match status" value="1"/>
</dbReference>
<evidence type="ECO:0000259" key="6">
    <source>
        <dbReference type="Pfam" id="PF04932"/>
    </source>
</evidence>